<name>A0A2I1DH79_ASPC2</name>
<dbReference type="RefSeq" id="XP_024697813.1">
    <property type="nucleotide sequence ID" value="XM_024839879.1"/>
</dbReference>
<dbReference type="AlphaFoldDB" id="A0A2I1DH79"/>
<dbReference type="InterPro" id="IPR006120">
    <property type="entry name" value="Resolvase_HTH_dom"/>
</dbReference>
<feature type="domain" description="Resolvase HTH" evidence="1">
    <location>
        <begin position="29"/>
        <end position="50"/>
    </location>
</feature>
<organism evidence="2 3">
    <name type="scientific">Aspergillus campestris (strain IBT 28561)</name>
    <dbReference type="NCBI Taxonomy" id="1392248"/>
    <lineage>
        <taxon>Eukaryota</taxon>
        <taxon>Fungi</taxon>
        <taxon>Dikarya</taxon>
        <taxon>Ascomycota</taxon>
        <taxon>Pezizomycotina</taxon>
        <taxon>Eurotiomycetes</taxon>
        <taxon>Eurotiomycetidae</taxon>
        <taxon>Eurotiales</taxon>
        <taxon>Aspergillaceae</taxon>
        <taxon>Aspergillus</taxon>
        <taxon>Aspergillus subgen. Circumdati</taxon>
    </lineage>
</organism>
<dbReference type="OrthoDB" id="5151590at2759"/>
<dbReference type="Pfam" id="PF02796">
    <property type="entry name" value="HTH_7"/>
    <property type="match status" value="1"/>
</dbReference>
<evidence type="ECO:0000313" key="2">
    <source>
        <dbReference type="EMBL" id="PKY09219.1"/>
    </source>
</evidence>
<dbReference type="GO" id="GO:0000150">
    <property type="term" value="F:DNA strand exchange activity"/>
    <property type="evidence" value="ECO:0007669"/>
    <property type="project" value="InterPro"/>
</dbReference>
<dbReference type="Proteomes" id="UP000234254">
    <property type="component" value="Unassembled WGS sequence"/>
</dbReference>
<sequence>MTFSIELTKPRKPNTELSSEIRASILPGLQNKIPAAQLAKQFGVSRTTIYATRQPWDLVEDTYGKRS</sequence>
<dbReference type="GO" id="GO:0003677">
    <property type="term" value="F:DNA binding"/>
    <property type="evidence" value="ECO:0007669"/>
    <property type="project" value="InterPro"/>
</dbReference>
<dbReference type="GeneID" id="36547403"/>
<dbReference type="VEuPathDB" id="FungiDB:P168DRAFT_315236"/>
<comment type="caution">
    <text evidence="2">The sequence shown here is derived from an EMBL/GenBank/DDBJ whole genome shotgun (WGS) entry which is preliminary data.</text>
</comment>
<protein>
    <recommendedName>
        <fullName evidence="1">Resolvase HTH domain-containing protein</fullName>
    </recommendedName>
</protein>
<reference evidence="2" key="1">
    <citation type="submission" date="2016-12" db="EMBL/GenBank/DDBJ databases">
        <title>The genomes of Aspergillus section Nigri reveals drivers in fungal speciation.</title>
        <authorList>
            <consortium name="DOE Joint Genome Institute"/>
            <person name="Vesth T.C."/>
            <person name="Nybo J."/>
            <person name="Theobald S."/>
            <person name="Brandl J."/>
            <person name="Frisvad J.C."/>
            <person name="Nielsen K.F."/>
            <person name="Lyhne E.K."/>
            <person name="Kogle M.E."/>
            <person name="Kuo A."/>
            <person name="Riley R."/>
            <person name="Clum A."/>
            <person name="Nolan M."/>
            <person name="Lipzen A."/>
            <person name="Salamov A."/>
            <person name="Henrissat B."/>
            <person name="Wiebenga A."/>
            <person name="De vries R.P."/>
            <person name="Grigoriev I.V."/>
            <person name="Mortensen U.H."/>
            <person name="Andersen M.R."/>
            <person name="Baker S.E."/>
        </authorList>
    </citation>
    <scope>NUCLEOTIDE SEQUENCE</scope>
    <source>
        <strain evidence="2">IBT 28561</strain>
    </source>
</reference>
<keyword evidence="3" id="KW-1185">Reference proteome</keyword>
<accession>A0A2I1DH79</accession>
<proteinExistence type="predicted"/>
<dbReference type="EMBL" id="MSFM01000001">
    <property type="protein sequence ID" value="PKY09219.1"/>
    <property type="molecule type" value="Genomic_DNA"/>
</dbReference>
<evidence type="ECO:0000313" key="3">
    <source>
        <dbReference type="Proteomes" id="UP000234254"/>
    </source>
</evidence>
<gene>
    <name evidence="2" type="ORF">P168DRAFT_315236</name>
</gene>
<evidence type="ECO:0000259" key="1">
    <source>
        <dbReference type="Pfam" id="PF02796"/>
    </source>
</evidence>